<organism evidence="3 4">
    <name type="scientific">Peronospora matthiolae</name>
    <dbReference type="NCBI Taxonomy" id="2874970"/>
    <lineage>
        <taxon>Eukaryota</taxon>
        <taxon>Sar</taxon>
        <taxon>Stramenopiles</taxon>
        <taxon>Oomycota</taxon>
        <taxon>Peronosporomycetes</taxon>
        <taxon>Peronosporales</taxon>
        <taxon>Peronosporaceae</taxon>
        <taxon>Peronospora</taxon>
    </lineage>
</organism>
<feature type="compositionally biased region" description="Acidic residues" evidence="2">
    <location>
        <begin position="363"/>
        <end position="373"/>
    </location>
</feature>
<accession>A0AAV1TP77</accession>
<protein>
    <submittedName>
        <fullName evidence="3">Uncharacterized protein</fullName>
    </submittedName>
</protein>
<feature type="coiled-coil region" evidence="1">
    <location>
        <begin position="45"/>
        <end position="79"/>
    </location>
</feature>
<comment type="caution">
    <text evidence="3">The sequence shown here is derived from an EMBL/GenBank/DDBJ whole genome shotgun (WGS) entry which is preliminary data.</text>
</comment>
<evidence type="ECO:0000256" key="2">
    <source>
        <dbReference type="SAM" id="MobiDB-lite"/>
    </source>
</evidence>
<sequence>MDADAPVAAQISQADIIERQAESIARLKRQVKKAVEYKQLTKSKLKEAAARLKEYRVHVETLREEGETLKKRLNDEKSSHENSKRLHQNALKQAVKAVKQKVHAATQTQELEYVTQASQTRLSGHVDQICKSSTVDSEVQTDAVPVDTLTSRKRTRGHAVFGAVHDEVDQLVPRLSRPFPEKAHHDVSTTEPMLVLTAVNGAANLTETSAALDAELALSDSEDDSDEALALEIDNRQEDAAAQDSVLDLSVLDEIDMALEMITDEDREGCGATLEEKRSTKPLLGSVDPAMLHEIDKELGSSSDDDDKGCVIDPVTTGGLAENANSTLNSGVACLATEEQAHVSADVDALIADAIDKELATSSDEEDSVEEDSLLARSDLSAKPVERPDVISSNVHQNKETLRSIDEELDDEFAALDADSDKDSHEQSKGSSSSSGSSSNGDSSGSSSSESGDDGGDPITSTRHNAAECEFPDPVEKKEVETKVQRVKYDGKLEAHLSLPVDKGAVDLARPVGTKGASTSEDVNSTMIEMELPARALDPLQLGSSVELSEVEIKPGSSEAYQPGLEQKNDNDSIPSSGAITDGGDANAAVADTQVSKGQNVLKRPTPLAPNTSADEMTELEAGSISISEPISDLVSVEILSASTDSGGQAAETQSTDNEPPKVSSVIECSAIRKVRKVDEANLESIQGTLQKKAKLDNTHQQAKCESGEALVSSTQILAGDGMSKIESADTDEVKDDQLARKKSLLYLERAVQLDEGKEPDYEFTRRTIYILVKQCSGFVNTCPDHVISLCLVLTRAYRKLGISPMLVVRASLSVFRTPRSRRLMQERKLSLSWLCNQVVLQVMCNNAEDLRQDGSIAPESLSLSLINECLFYLRNLLVEERTSVGQFLSDSSAQVRVAARPIKVSHEKVFLAHICALHTHLCRSSGQLVASRVLLFDLVRDNPNIRGLYFAMVILEIYPAVLERKFDQHCVERQLILRETLQQAFVYISGVAAAKQELLLYQPSTTMLHTIADAIQMPEIEEVDGSDPSLSRTSVENLFDKVSALCGASQSRLPDDKVQSYVAADYFALAKSIELCAAVYGLDLVTEIFSVDRCQELFNKTCVRNKIGIMSIVGHVAMSFTSKLCNTQTSSAGIQQYVENVVQWMYHVLSTDEVSSPDDRFELMLGCSAVCIDLILGYSAPAGSESRRRVLCAVVHWFDTIPPEQSIGLPATFLRRLRLAVIAARPHVTAK</sequence>
<evidence type="ECO:0000313" key="4">
    <source>
        <dbReference type="Proteomes" id="UP001162060"/>
    </source>
</evidence>
<feature type="compositionally biased region" description="Polar residues" evidence="2">
    <location>
        <begin position="643"/>
        <end position="658"/>
    </location>
</feature>
<feature type="region of interest" description="Disordered" evidence="2">
    <location>
        <begin position="548"/>
        <end position="615"/>
    </location>
</feature>
<keyword evidence="1" id="KW-0175">Coiled coil</keyword>
<dbReference type="EMBL" id="CAKLBY020000073">
    <property type="protein sequence ID" value="CAK7924214.1"/>
    <property type="molecule type" value="Genomic_DNA"/>
</dbReference>
<feature type="compositionally biased region" description="Basic and acidic residues" evidence="2">
    <location>
        <begin position="419"/>
        <end position="428"/>
    </location>
</feature>
<proteinExistence type="predicted"/>
<feature type="region of interest" description="Disordered" evidence="2">
    <location>
        <begin position="418"/>
        <end position="482"/>
    </location>
</feature>
<feature type="region of interest" description="Disordered" evidence="2">
    <location>
        <begin position="643"/>
        <end position="664"/>
    </location>
</feature>
<dbReference type="AlphaFoldDB" id="A0AAV1TP77"/>
<dbReference type="Proteomes" id="UP001162060">
    <property type="component" value="Unassembled WGS sequence"/>
</dbReference>
<evidence type="ECO:0000256" key="1">
    <source>
        <dbReference type="SAM" id="Coils"/>
    </source>
</evidence>
<reference evidence="3" key="1">
    <citation type="submission" date="2024-01" db="EMBL/GenBank/DDBJ databases">
        <authorList>
            <person name="Webb A."/>
        </authorList>
    </citation>
    <scope>NUCLEOTIDE SEQUENCE</scope>
    <source>
        <strain evidence="3">Pm1</strain>
    </source>
</reference>
<gene>
    <name evidence="3" type="ORF">PM001_LOCUS9364</name>
</gene>
<evidence type="ECO:0000313" key="3">
    <source>
        <dbReference type="EMBL" id="CAK7924214.1"/>
    </source>
</evidence>
<feature type="compositionally biased region" description="Low complexity" evidence="2">
    <location>
        <begin position="429"/>
        <end position="450"/>
    </location>
</feature>
<name>A0AAV1TP77_9STRA</name>
<feature type="region of interest" description="Disordered" evidence="2">
    <location>
        <begin position="360"/>
        <end position="404"/>
    </location>
</feature>